<keyword evidence="6" id="KW-0862">Zinc</keyword>
<evidence type="ECO:0000256" key="1">
    <source>
        <dbReference type="ARBA" id="ARBA00001947"/>
    </source>
</evidence>
<dbReference type="GO" id="GO:0008108">
    <property type="term" value="F:UDP-glucose:hexose-1-phosphate uridylyltransferase activity"/>
    <property type="evidence" value="ECO:0007669"/>
    <property type="project" value="InterPro"/>
</dbReference>
<keyword evidence="5" id="KW-0479">Metal-binding</keyword>
<dbReference type="STRING" id="1798650.A2945_01240"/>
<proteinExistence type="inferred from homology"/>
<evidence type="ECO:0000313" key="12">
    <source>
        <dbReference type="Proteomes" id="UP000178880"/>
    </source>
</evidence>
<evidence type="ECO:0000313" key="11">
    <source>
        <dbReference type="EMBL" id="OGY99464.1"/>
    </source>
</evidence>
<dbReference type="InterPro" id="IPR053177">
    <property type="entry name" value="ADP-glucose_phosphorylase"/>
</dbReference>
<keyword evidence="3" id="KW-0808">Transferase</keyword>
<comment type="cofactor">
    <cofactor evidence="1">
        <name>Zn(2+)</name>
        <dbReference type="ChEBI" id="CHEBI:29105"/>
    </cofactor>
</comment>
<dbReference type="EMBL" id="MHLA01000015">
    <property type="protein sequence ID" value="OGY99464.1"/>
    <property type="molecule type" value="Genomic_DNA"/>
</dbReference>
<evidence type="ECO:0000256" key="6">
    <source>
        <dbReference type="ARBA" id="ARBA00022833"/>
    </source>
</evidence>
<dbReference type="UniPathway" id="UPA00214"/>
<dbReference type="PIRSF" id="PIRSF000808">
    <property type="entry name" value="GalT"/>
    <property type="match status" value="1"/>
</dbReference>
<evidence type="ECO:0000256" key="3">
    <source>
        <dbReference type="ARBA" id="ARBA00022679"/>
    </source>
</evidence>
<dbReference type="InterPro" id="IPR011146">
    <property type="entry name" value="HIT-like"/>
</dbReference>
<comment type="caution">
    <text evidence="9">Lacks conserved residue(s) required for the propagation of feature annotation.</text>
</comment>
<evidence type="ECO:0000256" key="8">
    <source>
        <dbReference type="PIRSR" id="PIRSR000808-1"/>
    </source>
</evidence>
<dbReference type="PANTHER" id="PTHR42763:SF2">
    <property type="entry name" value="ADP-GLUCOSE PHOSPHORYLASE"/>
    <property type="match status" value="1"/>
</dbReference>
<dbReference type="InterPro" id="IPR001937">
    <property type="entry name" value="GalP_UDPtransf1"/>
</dbReference>
<organism evidence="11 12">
    <name type="scientific">Candidatus Liptonbacteria bacterium RIFCSPLOWO2_01_FULL_52_25</name>
    <dbReference type="NCBI Taxonomy" id="1798650"/>
    <lineage>
        <taxon>Bacteria</taxon>
        <taxon>Candidatus Liptoniibacteriota</taxon>
    </lineage>
</organism>
<evidence type="ECO:0000256" key="4">
    <source>
        <dbReference type="ARBA" id="ARBA00022695"/>
    </source>
</evidence>
<dbReference type="GO" id="GO:0006012">
    <property type="term" value="P:galactose metabolic process"/>
    <property type="evidence" value="ECO:0007669"/>
    <property type="project" value="UniProtKB-UniPathway"/>
</dbReference>
<keyword evidence="7" id="KW-0119">Carbohydrate metabolism</keyword>
<evidence type="ECO:0000259" key="10">
    <source>
        <dbReference type="PROSITE" id="PS51084"/>
    </source>
</evidence>
<keyword evidence="4" id="KW-0548">Nucleotidyltransferase</keyword>
<evidence type="ECO:0000256" key="7">
    <source>
        <dbReference type="ARBA" id="ARBA00023277"/>
    </source>
</evidence>
<dbReference type="AlphaFoldDB" id="A0A1G2CDL5"/>
<protein>
    <recommendedName>
        <fullName evidence="10">HIT domain-containing protein</fullName>
    </recommendedName>
</protein>
<dbReference type="InterPro" id="IPR036265">
    <property type="entry name" value="HIT-like_sf"/>
</dbReference>
<sequence>MPELRQDLLSGDWVLVAPGRASRPDQFIKKKPRRVPAPKAKCPFEDLRASGNWPPLVAYPNAERWEVVLLPNKYPALTHSSVCASPFRDGMYWAKTGIGSHNLLVTRDHNKGFADLDRKTALKVFDVLQYWHREAAKDKCTAYTASFFNWGPSAGASIWHPHYQILSLPIVPPHNARSLHNAEHYFKKHHRCVRCDIIKEERKRKKRIVAENKHAIAVVPYAVKKPFEVSVLPKKHFPYFWKTPREVTRDVAFLLQAVLKKMKKNLHDPDLNFFVHDAPANHGKYGYHHWHIEVIPKVSIEAGFELSTGIDINVVEPETAVKVLRK</sequence>
<accession>A0A1G2CDL5</accession>
<evidence type="ECO:0000256" key="5">
    <source>
        <dbReference type="ARBA" id="ARBA00022723"/>
    </source>
</evidence>
<dbReference type="PANTHER" id="PTHR42763">
    <property type="entry name" value="ADP-GLUCOSE PHOSPHORYLASE"/>
    <property type="match status" value="1"/>
</dbReference>
<dbReference type="Proteomes" id="UP000178880">
    <property type="component" value="Unassembled WGS sequence"/>
</dbReference>
<dbReference type="InterPro" id="IPR005850">
    <property type="entry name" value="GalP_Utransf_C"/>
</dbReference>
<evidence type="ECO:0000256" key="2">
    <source>
        <dbReference type="ARBA" id="ARBA00010951"/>
    </source>
</evidence>
<dbReference type="Pfam" id="PF02744">
    <property type="entry name" value="GalP_UDP_tr_C"/>
    <property type="match status" value="1"/>
</dbReference>
<feature type="active site" description="Tele-UMP-histidine intermediate" evidence="8">
    <location>
        <position position="162"/>
    </location>
</feature>
<dbReference type="GO" id="GO:0008270">
    <property type="term" value="F:zinc ion binding"/>
    <property type="evidence" value="ECO:0007669"/>
    <property type="project" value="InterPro"/>
</dbReference>
<feature type="domain" description="HIT" evidence="10">
    <location>
        <begin position="193"/>
        <end position="304"/>
    </location>
</feature>
<dbReference type="SUPFAM" id="SSF54197">
    <property type="entry name" value="HIT-like"/>
    <property type="match status" value="2"/>
</dbReference>
<dbReference type="InterPro" id="IPR005849">
    <property type="entry name" value="GalP_Utransf_N"/>
</dbReference>
<name>A0A1G2CDL5_9BACT</name>
<dbReference type="Pfam" id="PF01087">
    <property type="entry name" value="GalP_UDP_transf"/>
    <property type="match status" value="1"/>
</dbReference>
<dbReference type="PROSITE" id="PS51084">
    <property type="entry name" value="HIT_2"/>
    <property type="match status" value="1"/>
</dbReference>
<dbReference type="Gene3D" id="3.30.428.10">
    <property type="entry name" value="HIT-like"/>
    <property type="match status" value="2"/>
</dbReference>
<comment type="caution">
    <text evidence="11">The sequence shown here is derived from an EMBL/GenBank/DDBJ whole genome shotgun (WGS) entry which is preliminary data.</text>
</comment>
<gene>
    <name evidence="11" type="ORF">A2945_01240</name>
</gene>
<reference evidence="11 12" key="1">
    <citation type="journal article" date="2016" name="Nat. Commun.">
        <title>Thousands of microbial genomes shed light on interconnected biogeochemical processes in an aquifer system.</title>
        <authorList>
            <person name="Anantharaman K."/>
            <person name="Brown C.T."/>
            <person name="Hug L.A."/>
            <person name="Sharon I."/>
            <person name="Castelle C.J."/>
            <person name="Probst A.J."/>
            <person name="Thomas B.C."/>
            <person name="Singh A."/>
            <person name="Wilkins M.J."/>
            <person name="Karaoz U."/>
            <person name="Brodie E.L."/>
            <person name="Williams K.H."/>
            <person name="Hubbard S.S."/>
            <person name="Banfield J.F."/>
        </authorList>
    </citation>
    <scope>NUCLEOTIDE SEQUENCE [LARGE SCALE GENOMIC DNA]</scope>
</reference>
<evidence type="ECO:0000256" key="9">
    <source>
        <dbReference type="PROSITE-ProRule" id="PRU00464"/>
    </source>
</evidence>
<comment type="similarity">
    <text evidence="2">Belongs to the galactose-1-phosphate uridylyltransferase type 1 family.</text>
</comment>